<feature type="compositionally biased region" description="Polar residues" evidence="10">
    <location>
        <begin position="504"/>
        <end position="513"/>
    </location>
</feature>
<keyword evidence="7" id="KW-0234">DNA repair</keyword>
<dbReference type="RefSeq" id="XP_052739417.1">
    <property type="nucleotide sequence ID" value="XM_052883457.1"/>
</dbReference>
<feature type="compositionally biased region" description="Basic and acidic residues" evidence="10">
    <location>
        <begin position="514"/>
        <end position="596"/>
    </location>
</feature>
<dbReference type="InterPro" id="IPR055410">
    <property type="entry name" value="Beta-prop_CAF1B_HIR1"/>
</dbReference>
<sequence>MKLAIPEISWHNRDPVLSVDFQPKSEQNDPLRLATGGTDSHVLIWYITTKDSGSVNLEMAADLTKHQKAVNVVRWSPDGQYLASGDDESIIFVWKQKTEEAPPVLEGEEQYRETWVIHKILRGHMEDILDLSWSPSSTQLASGSVDNKLLLWDVARARHIALLTDHKGFVQGVTWDPKGQLIATASTDRVFRTFDVSTKKVVSRSSKAVLPLPPAHALHGARVRLYHDDTLQTYYRRLHFSPDGLLVAVPAGSIEAEAGKPELKPINAVYIYTRHSLKVPACVLPCGAPALVVRWSPCRYAVRRNGPPAAFPVPHRMVLAVGTKRSLLVYDTQQRTPLALVTNMHYTRLTDLTWSPDGLILVASSTDGFCSVVSFADGELGEVLTDEDEIMDQPIDKETTDDAKETKTKTESKQTARNISKIDSFIKFKTPSSAKSPKKAKIENTEQKTPVKYDVLVETAMPSWSDNSSNDIIKPKETVPMDIDKDEIMVIEDSEDIKLVYDDSVTQSNTQSPKETKKDNISPEESKSDIESKTKTNESSLKENKVEDLKSISKENKSDNDSKEIKGKPNSKDLKSEDELKVTKKIDKKESNDSPKRKLSPQQCVTPSSKQSESNFLKQAKVTDMKTVTVQSAPSPKAPRRVSFVTLSSPKNSKKK</sequence>
<keyword evidence="6" id="KW-0156">Chromatin regulator</keyword>
<evidence type="ECO:0000256" key="9">
    <source>
        <dbReference type="PROSITE-ProRule" id="PRU00221"/>
    </source>
</evidence>
<keyword evidence="5" id="KW-0227">DNA damage</keyword>
<dbReference type="PROSITE" id="PS00678">
    <property type="entry name" value="WD_REPEATS_1"/>
    <property type="match status" value="1"/>
</dbReference>
<feature type="repeat" description="WD" evidence="9">
    <location>
        <begin position="63"/>
        <end position="104"/>
    </location>
</feature>
<dbReference type="GeneID" id="112048813"/>
<dbReference type="PANTHER" id="PTHR15271">
    <property type="entry name" value="CHROMATIN ASSEMBLY FACTOR 1 SUBUNIT B"/>
    <property type="match status" value="1"/>
</dbReference>
<evidence type="ECO:0000256" key="3">
    <source>
        <dbReference type="ARBA" id="ARBA00022574"/>
    </source>
</evidence>
<keyword evidence="3 9" id="KW-0853">WD repeat</keyword>
<evidence type="ECO:0000256" key="8">
    <source>
        <dbReference type="ARBA" id="ARBA00023242"/>
    </source>
</evidence>
<dbReference type="SMART" id="SM00320">
    <property type="entry name" value="WD40"/>
    <property type="match status" value="5"/>
</dbReference>
<evidence type="ECO:0000256" key="10">
    <source>
        <dbReference type="SAM" id="MobiDB-lite"/>
    </source>
</evidence>
<feature type="region of interest" description="Disordered" evidence="10">
    <location>
        <begin position="502"/>
        <end position="656"/>
    </location>
</feature>
<dbReference type="PANTHER" id="PTHR15271:SF4">
    <property type="entry name" value="CHROMATIN ASSEMBLY FACTOR 1 SUBUNIT B"/>
    <property type="match status" value="1"/>
</dbReference>
<dbReference type="Pfam" id="PF24105">
    <property type="entry name" value="Beta-prop_CAF1B_HIR1"/>
    <property type="match status" value="1"/>
</dbReference>
<evidence type="ECO:0000259" key="11">
    <source>
        <dbReference type="Pfam" id="PF24105"/>
    </source>
</evidence>
<evidence type="ECO:0000256" key="4">
    <source>
        <dbReference type="ARBA" id="ARBA00022737"/>
    </source>
</evidence>
<dbReference type="InterPro" id="IPR015943">
    <property type="entry name" value="WD40/YVTN_repeat-like_dom_sf"/>
</dbReference>
<protein>
    <submittedName>
        <fullName evidence="13">Chromatin assembly factor 1 subunit B</fullName>
    </submittedName>
</protein>
<dbReference type="InterPro" id="IPR019775">
    <property type="entry name" value="WD40_repeat_CS"/>
</dbReference>
<feature type="repeat" description="WD" evidence="9">
    <location>
        <begin position="121"/>
        <end position="162"/>
    </location>
</feature>
<evidence type="ECO:0000313" key="13">
    <source>
        <dbReference type="RefSeq" id="XP_052739417.1"/>
    </source>
</evidence>
<dbReference type="InterPro" id="IPR001680">
    <property type="entry name" value="WD40_rpt"/>
</dbReference>
<evidence type="ECO:0000313" key="12">
    <source>
        <dbReference type="Proteomes" id="UP001652582"/>
    </source>
</evidence>
<accession>A0ABM3LK27</accession>
<dbReference type="PROSITE" id="PS50082">
    <property type="entry name" value="WD_REPEATS_2"/>
    <property type="match status" value="3"/>
</dbReference>
<dbReference type="InterPro" id="IPR045145">
    <property type="entry name" value="PTHR15271"/>
</dbReference>
<evidence type="ECO:0000256" key="6">
    <source>
        <dbReference type="ARBA" id="ARBA00022853"/>
    </source>
</evidence>
<comment type="subcellular location">
    <subcellularLocation>
        <location evidence="1">Nucleus</location>
    </subcellularLocation>
</comment>
<evidence type="ECO:0000256" key="7">
    <source>
        <dbReference type="ARBA" id="ARBA00023204"/>
    </source>
</evidence>
<feature type="region of interest" description="Disordered" evidence="10">
    <location>
        <begin position="394"/>
        <end position="413"/>
    </location>
</feature>
<evidence type="ECO:0000256" key="2">
    <source>
        <dbReference type="ARBA" id="ARBA00007306"/>
    </source>
</evidence>
<feature type="compositionally biased region" description="Polar residues" evidence="10">
    <location>
        <begin position="600"/>
        <end position="617"/>
    </location>
</feature>
<evidence type="ECO:0000256" key="5">
    <source>
        <dbReference type="ARBA" id="ARBA00022763"/>
    </source>
</evidence>
<dbReference type="Gene3D" id="2.130.10.10">
    <property type="entry name" value="YVTN repeat-like/Quinoprotein amine dehydrogenase"/>
    <property type="match status" value="2"/>
</dbReference>
<comment type="similarity">
    <text evidence="2">Belongs to the WD repeat HIR1 family.</text>
</comment>
<feature type="domain" description="CAF1B/HIR1 beta-propeller" evidence="11">
    <location>
        <begin position="1"/>
        <end position="380"/>
    </location>
</feature>
<keyword evidence="4" id="KW-0677">Repeat</keyword>
<name>A0ABM3LK27_BICAN</name>
<dbReference type="Proteomes" id="UP001652582">
    <property type="component" value="Chromosome 9"/>
</dbReference>
<reference evidence="13" key="1">
    <citation type="submission" date="2025-08" db="UniProtKB">
        <authorList>
            <consortium name="RefSeq"/>
        </authorList>
    </citation>
    <scope>IDENTIFICATION</scope>
</reference>
<dbReference type="SUPFAM" id="SSF50978">
    <property type="entry name" value="WD40 repeat-like"/>
    <property type="match status" value="1"/>
</dbReference>
<feature type="compositionally biased region" description="Polar residues" evidence="10">
    <location>
        <begin position="645"/>
        <end position="656"/>
    </location>
</feature>
<organism evidence="12 13">
    <name type="scientific">Bicyclus anynana</name>
    <name type="common">Squinting bush brown butterfly</name>
    <dbReference type="NCBI Taxonomy" id="110368"/>
    <lineage>
        <taxon>Eukaryota</taxon>
        <taxon>Metazoa</taxon>
        <taxon>Ecdysozoa</taxon>
        <taxon>Arthropoda</taxon>
        <taxon>Hexapoda</taxon>
        <taxon>Insecta</taxon>
        <taxon>Pterygota</taxon>
        <taxon>Neoptera</taxon>
        <taxon>Endopterygota</taxon>
        <taxon>Lepidoptera</taxon>
        <taxon>Glossata</taxon>
        <taxon>Ditrysia</taxon>
        <taxon>Papilionoidea</taxon>
        <taxon>Nymphalidae</taxon>
        <taxon>Satyrinae</taxon>
        <taxon>Satyrini</taxon>
        <taxon>Mycalesina</taxon>
        <taxon>Bicyclus</taxon>
    </lineage>
</organism>
<evidence type="ECO:0000256" key="1">
    <source>
        <dbReference type="ARBA" id="ARBA00004123"/>
    </source>
</evidence>
<proteinExistence type="inferred from homology"/>
<dbReference type="InterPro" id="IPR036322">
    <property type="entry name" value="WD40_repeat_dom_sf"/>
</dbReference>
<keyword evidence="8" id="KW-0539">Nucleus</keyword>
<keyword evidence="12" id="KW-1185">Reference proteome</keyword>
<dbReference type="PROSITE" id="PS50294">
    <property type="entry name" value="WD_REPEATS_REGION"/>
    <property type="match status" value="3"/>
</dbReference>
<feature type="repeat" description="WD" evidence="9">
    <location>
        <begin position="163"/>
        <end position="204"/>
    </location>
</feature>
<gene>
    <name evidence="13" type="primary">LOC112048813</name>
</gene>